<dbReference type="Proteomes" id="UP000823933">
    <property type="component" value="Unassembled WGS sequence"/>
</dbReference>
<sequence length="239" mass="27919">MAKRTYRREVMERLFARSGNQCAFPGCTNKFYLDDVYVGQKCHVEATSEGGPRYNVKRIEDGTVDDESNLILLCPIHHKVVDSRPETFTPAVLKNIKNKHETEVARRMSGEGDEQGKFHIKLKRIFQKYHFERIFSVQSFDVPFEERDYLDVIHGYEEIKQLMDEPCALSISSESQEELIAYANALGSLISHIDQYCRPNGYGWGIKKREDADICEYVEITHQMMEHLACQYRKFRFED</sequence>
<dbReference type="GO" id="GO:0004519">
    <property type="term" value="F:endonuclease activity"/>
    <property type="evidence" value="ECO:0007669"/>
    <property type="project" value="UniProtKB-KW"/>
</dbReference>
<reference evidence="2" key="2">
    <citation type="submission" date="2021-04" db="EMBL/GenBank/DDBJ databases">
        <authorList>
            <person name="Gilroy R."/>
        </authorList>
    </citation>
    <scope>NUCLEOTIDE SEQUENCE</scope>
    <source>
        <strain evidence="2">ChiHcolR34-3080</strain>
    </source>
</reference>
<dbReference type="Pfam" id="PF13391">
    <property type="entry name" value="HNH_2"/>
    <property type="match status" value="1"/>
</dbReference>
<reference evidence="2" key="1">
    <citation type="journal article" date="2021" name="PeerJ">
        <title>Extensive microbial diversity within the chicken gut microbiome revealed by metagenomics and culture.</title>
        <authorList>
            <person name="Gilroy R."/>
            <person name="Ravi A."/>
            <person name="Getino M."/>
            <person name="Pursley I."/>
            <person name="Horton D.L."/>
            <person name="Alikhan N.F."/>
            <person name="Baker D."/>
            <person name="Gharbi K."/>
            <person name="Hall N."/>
            <person name="Watson M."/>
            <person name="Adriaenssens E.M."/>
            <person name="Foster-Nyarko E."/>
            <person name="Jarju S."/>
            <person name="Secka A."/>
            <person name="Antonio M."/>
            <person name="Oren A."/>
            <person name="Chaudhuri R.R."/>
            <person name="La Ragione R."/>
            <person name="Hildebrand F."/>
            <person name="Pallen M.J."/>
        </authorList>
    </citation>
    <scope>NUCLEOTIDE SEQUENCE</scope>
    <source>
        <strain evidence="2">ChiHcolR34-3080</strain>
    </source>
</reference>
<dbReference type="InterPro" id="IPR003615">
    <property type="entry name" value="HNH_nuc"/>
</dbReference>
<keyword evidence="2" id="KW-0255">Endonuclease</keyword>
<evidence type="ECO:0000313" key="3">
    <source>
        <dbReference type="Proteomes" id="UP000823933"/>
    </source>
</evidence>
<evidence type="ECO:0000259" key="1">
    <source>
        <dbReference type="Pfam" id="PF13391"/>
    </source>
</evidence>
<organism evidence="2 3">
    <name type="scientific">Candidatus Faecalibacterium intestinigallinarum</name>
    <dbReference type="NCBI Taxonomy" id="2838581"/>
    <lineage>
        <taxon>Bacteria</taxon>
        <taxon>Bacillati</taxon>
        <taxon>Bacillota</taxon>
        <taxon>Clostridia</taxon>
        <taxon>Eubacteriales</taxon>
        <taxon>Oscillospiraceae</taxon>
        <taxon>Faecalibacterium</taxon>
    </lineage>
</organism>
<protein>
    <submittedName>
        <fullName evidence="2">HNH endonuclease</fullName>
    </submittedName>
</protein>
<evidence type="ECO:0000313" key="2">
    <source>
        <dbReference type="EMBL" id="HIW09582.1"/>
    </source>
</evidence>
<name>A0A9D1QCF0_9FIRM</name>
<dbReference type="EMBL" id="DXHQ01000106">
    <property type="protein sequence ID" value="HIW09582.1"/>
    <property type="molecule type" value="Genomic_DNA"/>
</dbReference>
<gene>
    <name evidence="2" type="ORF">H9890_09325</name>
</gene>
<proteinExistence type="predicted"/>
<feature type="domain" description="HNH nuclease" evidence="1">
    <location>
        <begin position="22"/>
        <end position="82"/>
    </location>
</feature>
<comment type="caution">
    <text evidence="2">The sequence shown here is derived from an EMBL/GenBank/DDBJ whole genome shotgun (WGS) entry which is preliminary data.</text>
</comment>
<dbReference type="AlphaFoldDB" id="A0A9D1QCF0"/>
<keyword evidence="2" id="KW-0540">Nuclease</keyword>
<accession>A0A9D1QCF0</accession>
<keyword evidence="2" id="KW-0378">Hydrolase</keyword>